<protein>
    <submittedName>
        <fullName evidence="2">Uncharacterized protein</fullName>
    </submittedName>
</protein>
<evidence type="ECO:0000313" key="3">
    <source>
        <dbReference type="Proteomes" id="UP000006878"/>
    </source>
</evidence>
<name>A0ABM9PW60_GLUAR</name>
<evidence type="ECO:0000313" key="2">
    <source>
        <dbReference type="EMBL" id="CBT75603.1"/>
    </source>
</evidence>
<keyword evidence="3" id="KW-1185">Reference proteome</keyword>
<reference evidence="3" key="2">
    <citation type="submission" date="2010-07" db="EMBL/GenBank/DDBJ databases">
        <title>Complete genome sequence of Arthrobacter arilaitensis (strain DSM 16368 / CIP 108037 / JCM 13566 / Re117).</title>
        <authorList>
            <person name="Genoscope."/>
        </authorList>
    </citation>
    <scope>NUCLEOTIDE SEQUENCE [LARGE SCALE GENOMIC DNA]</scope>
    <source>
        <strain evidence="3">DSM 16368 / CIP 108037 / IAM 15318 / JCM 13566 / Re117</strain>
    </source>
</reference>
<dbReference type="EMBL" id="FQ311875">
    <property type="protein sequence ID" value="CBT75603.1"/>
    <property type="molecule type" value="Genomic_DNA"/>
</dbReference>
<proteinExistence type="predicted"/>
<sequence length="227" mass="24197">MAAIIIAVIWGLQMQNRTVNSSDPGSVPSTAATAEAESEEIPQGMDEVDPADDPVEQAAPKPSNIPSAETDPESEPENLPKQAENVSEELVETANTQLDEFLESYSEVLAAPEEADENLIEDLEKTLQDAALGQVQASAAEYAANGWVMTGAPEIVASSVRELDEEAAPPTMTVFACVDSSPVKITTTTGTRVPSNAGRAMNIFELQQNDDESWVLVNMSFPDDPSC</sequence>
<accession>A0ABM9PW60</accession>
<organism evidence="2 3">
    <name type="scientific">Glutamicibacter arilaitensis (strain DSM 16368 / CIP 108037 / IAM 15318 / JCM 13566 / NCIMB 14258 / Re117)</name>
    <name type="common">Arthrobacter arilaitensis</name>
    <dbReference type="NCBI Taxonomy" id="861360"/>
    <lineage>
        <taxon>Bacteria</taxon>
        <taxon>Bacillati</taxon>
        <taxon>Actinomycetota</taxon>
        <taxon>Actinomycetes</taxon>
        <taxon>Micrococcales</taxon>
        <taxon>Micrococcaceae</taxon>
        <taxon>Glutamicibacter</taxon>
    </lineage>
</organism>
<reference evidence="3" key="1">
    <citation type="journal article" date="2010" name="PLoS ONE">
        <title>The Arthrobacter arilaitensis Re117 genome sequence reveals its genetic adaptation to the surface of cheese.</title>
        <authorList>
            <person name="Monnet C."/>
            <person name="Loux V."/>
            <person name="Gibrat J.F."/>
            <person name="Spinnler E."/>
            <person name="Barbe V."/>
            <person name="Vacherie B."/>
            <person name="Gavory F."/>
            <person name="Gourbeyre E."/>
            <person name="Siguier P."/>
            <person name="Chandler M."/>
            <person name="Elleuch R."/>
            <person name="Irlinger F."/>
            <person name="Vallaeys T."/>
        </authorList>
    </citation>
    <scope>NUCLEOTIDE SEQUENCE</scope>
    <source>
        <strain evidence="3">DSM 16368 / CIP 108037 / IAM 15318 / JCM 13566 / Re117</strain>
    </source>
</reference>
<dbReference type="Proteomes" id="UP000006878">
    <property type="component" value="Chromosome"/>
</dbReference>
<feature type="region of interest" description="Disordered" evidence="1">
    <location>
        <begin position="18"/>
        <end position="89"/>
    </location>
</feature>
<dbReference type="RefSeq" id="WP_013348744.1">
    <property type="nucleotide sequence ID" value="NC_014550.1"/>
</dbReference>
<feature type="compositionally biased region" description="Polar residues" evidence="1">
    <location>
        <begin position="18"/>
        <end position="28"/>
    </location>
</feature>
<dbReference type="GeneID" id="303184989"/>
<feature type="compositionally biased region" description="Acidic residues" evidence="1">
    <location>
        <begin position="36"/>
        <end position="55"/>
    </location>
</feature>
<evidence type="ECO:0000256" key="1">
    <source>
        <dbReference type="SAM" id="MobiDB-lite"/>
    </source>
</evidence>
<gene>
    <name evidence="2" type="ordered locus">AARI_13940</name>
</gene>